<name>A0A0F7V8E1_TOXGV</name>
<evidence type="ECO:0000313" key="3">
    <source>
        <dbReference type="EMBL" id="CEL78699.1"/>
    </source>
</evidence>
<keyword evidence="2" id="KW-1133">Transmembrane helix</keyword>
<reference evidence="3" key="1">
    <citation type="journal article" date="2015" name="PLoS ONE">
        <title>Comprehensive Evaluation of Toxoplasma gondii VEG and Neospora caninum LIV Genomes with Tachyzoite Stage Transcriptome and Proteome Defines Novel Transcript Features.</title>
        <authorList>
            <person name="Ramaprasad A."/>
            <person name="Mourier T."/>
            <person name="Naeem R."/>
            <person name="Malas T.B."/>
            <person name="Moussa E."/>
            <person name="Panigrahi A."/>
            <person name="Vermont S.J."/>
            <person name="Otto T.D."/>
            <person name="Wastling J."/>
            <person name="Pain A."/>
        </authorList>
    </citation>
    <scope>NUCLEOTIDE SEQUENCE</scope>
    <source>
        <strain evidence="3">VEG</strain>
    </source>
</reference>
<proteinExistence type="predicted"/>
<dbReference type="AlphaFoldDB" id="A0A0F7V8E1"/>
<organism evidence="3">
    <name type="scientific">Toxoplasma gondii (strain ATCC 50861 / VEG)</name>
    <dbReference type="NCBI Taxonomy" id="432359"/>
    <lineage>
        <taxon>Eukaryota</taxon>
        <taxon>Sar</taxon>
        <taxon>Alveolata</taxon>
        <taxon>Apicomplexa</taxon>
        <taxon>Conoidasida</taxon>
        <taxon>Coccidia</taxon>
        <taxon>Eucoccidiorida</taxon>
        <taxon>Eimeriorina</taxon>
        <taxon>Sarcocystidae</taxon>
        <taxon>Toxoplasma</taxon>
    </lineage>
</organism>
<evidence type="ECO:0000256" key="2">
    <source>
        <dbReference type="SAM" id="Phobius"/>
    </source>
</evidence>
<feature type="region of interest" description="Disordered" evidence="1">
    <location>
        <begin position="134"/>
        <end position="166"/>
    </location>
</feature>
<evidence type="ECO:0000256" key="1">
    <source>
        <dbReference type="SAM" id="MobiDB-lite"/>
    </source>
</evidence>
<protein>
    <submittedName>
        <fullName evidence="3">Uncharacterized protein</fullName>
    </submittedName>
</protein>
<dbReference type="InterPro" id="IPR009030">
    <property type="entry name" value="Growth_fac_rcpt_cys_sf"/>
</dbReference>
<dbReference type="EMBL" id="LN714502">
    <property type="protein sequence ID" value="CEL78699.1"/>
    <property type="molecule type" value="Genomic_DNA"/>
</dbReference>
<keyword evidence="2" id="KW-0812">Transmembrane</keyword>
<accession>A0A0F7V8E1</accession>
<dbReference type="SUPFAM" id="SSF57184">
    <property type="entry name" value="Growth factor receptor domain"/>
    <property type="match status" value="1"/>
</dbReference>
<feature type="compositionally biased region" description="Low complexity" evidence="1">
    <location>
        <begin position="152"/>
        <end position="164"/>
    </location>
</feature>
<feature type="transmembrane region" description="Helical" evidence="2">
    <location>
        <begin position="12"/>
        <end position="33"/>
    </location>
</feature>
<keyword evidence="2" id="KW-0472">Membrane</keyword>
<gene>
    <name evidence="3" type="ORF">BN1205_000520</name>
</gene>
<sequence length="707" mass="78738">MLRRRQILQRLFFLYLGGLLYFRIIQCCAQYLFDDSAEYYPTVKPFEAGKFQNFIPYVSSPLFGSDKKGDQLDFPTSFLYSGVLSPESHKFVEAFQTRWNRTENRANLSTKQSSVNPNGELAFQHWLPEDFVRSTVPSSPSEDAGEKEPKPESASSETEEATTAGVRFIQNERPFFSLEDRPPDLQSMSSSGTAARTWGKIKTQMLHDQYDMPGDHGYEPFVHTRTNATVTRSSQWDGYFPVVDHISKTNDLLRLATPDATAIQDVADFVLEELRQRGNSTTFYDAVSTLPPDIIVAMGMDSSDAYSVVRCLKGYQAVSTSVCASPLGEEIPIQGSCVGAGAYDTEMSRCFTVSEVEPISACPIGYRIARTPLDYHYGPCRPIERLPALPSCDSPYVLDPVMAKCLYNSTHPGYIGCPPGAKSLNETSCAVATQVYRVPQCPEGYRSRLLKDGTGECRKKLKFRGDYLATPRCKGGAKESINYDLYDEENHPLVTCIATEVIKIFASCPPGTIPYEDYLKAGNDPPVIFDSALGHPAKTCVAIDEGLIRPSCHDMIRQVPFILLGRGEAEPFNYSLMMPNSLVEEVVRPDWTKFSRQTGETGNLYYAREDLEVSIQCLSFHYAQPVMRCPDGTVQNALNLEECKRKAFVDFVLICPPGYTLNEAGLVFGLYNAPKPKCIGKLRAATQYYCPEVCGRSNTTRCGEDIA</sequence>